<dbReference type="InParanoid" id="A0A1W4X3U5"/>
<feature type="compositionally biased region" description="Polar residues" evidence="1">
    <location>
        <begin position="594"/>
        <end position="610"/>
    </location>
</feature>
<feature type="region of interest" description="Disordered" evidence="1">
    <location>
        <begin position="267"/>
        <end position="322"/>
    </location>
</feature>
<feature type="region of interest" description="Disordered" evidence="1">
    <location>
        <begin position="476"/>
        <end position="629"/>
    </location>
</feature>
<dbReference type="Proteomes" id="UP000192223">
    <property type="component" value="Unplaced"/>
</dbReference>
<name>A0A1W4X3U5_AGRPL</name>
<feature type="region of interest" description="Disordered" evidence="1">
    <location>
        <begin position="347"/>
        <end position="441"/>
    </location>
</feature>
<evidence type="ECO:0000256" key="1">
    <source>
        <dbReference type="SAM" id="MobiDB-lite"/>
    </source>
</evidence>
<dbReference type="GeneID" id="108738206"/>
<feature type="compositionally biased region" description="Low complexity" evidence="1">
    <location>
        <begin position="532"/>
        <end position="565"/>
    </location>
</feature>
<feature type="compositionally biased region" description="Basic and acidic residues" evidence="1">
    <location>
        <begin position="164"/>
        <end position="181"/>
    </location>
</feature>
<dbReference type="RefSeq" id="XP_018327000.1">
    <property type="nucleotide sequence ID" value="XM_018471498.2"/>
</dbReference>
<sequence length="629" mass="69077">MEPENSDSSKSNSEENCIVISSDSEQEFVMPELIEIESLSPPRPEPRNINDYERTAGLFGSQMLYKTISPYDNPQPSTSGNTSTFASTNFPGSDFSEQIVTAGRRNRLIPPSQQLVFGFPTTTGTPSDNIRQFQWANFDCNYPMYMPEHEVSDLHFCEQGNDNSDSRNDSDSDLHYRRPVDTDPPSSEIDNDPNNIENYGGTLRYPIPKFRSGTVYRYAPVIDTLLKNDPDYNFDEPYFENQSSPLQFPNTEEGNNNAIESEIVEEPIDSDSSGNNFTPQTANVESGNGIPDNIDEPSESPIPDNIGEDSEAESESPPRRRHSNLDLTIYAITRQISIQHVHVININQPSRNDARDSSSSDEEHFTPPPPNSESGDAVAPVNGVDSQRPQSRNSGGGNSRRQRQNSLLGNVVTDGSDTTSNYSASEPPNSQSGDESVASETEIASWSNNSVQGKKLSVLSLLVRSVLKLIKFFVGNNNEDSRSPSERSLRQSSDEQSGNESGIESSNNNLSFSQFEKGVHTPYSPDDPMVPSQSSNSDSGGNSTSSLTVDESASSSGNSRPRSSNLQADLYPRQFLAGPSQPVAGPSRPRQRQLRSTSKGTNSARNTAAETNKENDTAKVPPKKKRRTE</sequence>
<evidence type="ECO:0000313" key="2">
    <source>
        <dbReference type="Proteomes" id="UP000192223"/>
    </source>
</evidence>
<dbReference type="KEGG" id="apln:108738206"/>
<keyword evidence="2" id="KW-1185">Reference proteome</keyword>
<feature type="compositionally biased region" description="Polar residues" evidence="1">
    <location>
        <begin position="413"/>
        <end position="441"/>
    </location>
</feature>
<feature type="compositionally biased region" description="Basic and acidic residues" evidence="1">
    <location>
        <begin position="479"/>
        <end position="493"/>
    </location>
</feature>
<proteinExistence type="predicted"/>
<organism evidence="2 3">
    <name type="scientific">Agrilus planipennis</name>
    <name type="common">Emerald ash borer</name>
    <name type="synonym">Agrilus marcopoli</name>
    <dbReference type="NCBI Taxonomy" id="224129"/>
    <lineage>
        <taxon>Eukaryota</taxon>
        <taxon>Metazoa</taxon>
        <taxon>Ecdysozoa</taxon>
        <taxon>Arthropoda</taxon>
        <taxon>Hexapoda</taxon>
        <taxon>Insecta</taxon>
        <taxon>Pterygota</taxon>
        <taxon>Neoptera</taxon>
        <taxon>Endopterygota</taxon>
        <taxon>Coleoptera</taxon>
        <taxon>Polyphaga</taxon>
        <taxon>Elateriformia</taxon>
        <taxon>Buprestoidea</taxon>
        <taxon>Buprestidae</taxon>
        <taxon>Agrilinae</taxon>
        <taxon>Agrilus</taxon>
    </lineage>
</organism>
<feature type="compositionally biased region" description="Polar residues" evidence="1">
    <location>
        <begin position="270"/>
        <end position="286"/>
    </location>
</feature>
<protein>
    <submittedName>
        <fullName evidence="3">Uncharacterized protein LOC108738206 isoform X1</fullName>
    </submittedName>
</protein>
<accession>A0A1W4X3U5</accession>
<gene>
    <name evidence="3" type="primary">LOC108738206</name>
</gene>
<feature type="region of interest" description="Disordered" evidence="1">
    <location>
        <begin position="156"/>
        <end position="194"/>
    </location>
</feature>
<reference evidence="3" key="1">
    <citation type="submission" date="2025-08" db="UniProtKB">
        <authorList>
            <consortium name="RefSeq"/>
        </authorList>
    </citation>
    <scope>IDENTIFICATION</scope>
    <source>
        <tissue evidence="3">Entire body</tissue>
    </source>
</reference>
<evidence type="ECO:0000313" key="3">
    <source>
        <dbReference type="RefSeq" id="XP_018327000.1"/>
    </source>
</evidence>
<feature type="compositionally biased region" description="Low complexity" evidence="1">
    <location>
        <begin position="498"/>
        <end position="509"/>
    </location>
</feature>
<dbReference type="AlphaFoldDB" id="A0A1W4X3U5"/>
<feature type="compositionally biased region" description="Basic and acidic residues" evidence="1">
    <location>
        <begin position="352"/>
        <end position="365"/>
    </location>
</feature>